<evidence type="ECO:0000313" key="1">
    <source>
        <dbReference type="EMBL" id="AMW35885.1"/>
    </source>
</evidence>
<name>A0A143DGP9_9PROT</name>
<gene>
    <name evidence="1" type="ORF">AY555_10975</name>
</gene>
<accession>A0A143DGP9</accession>
<dbReference type="Proteomes" id="UP000076066">
    <property type="component" value="Plasmid unnamed 2"/>
</dbReference>
<dbReference type="KEGG" id="hjo:AY555_10975"/>
<keyword evidence="2" id="KW-1185">Reference proteome</keyword>
<geneLocation type="plasmid" evidence="1 2">
    <name>unnamed 2</name>
</geneLocation>
<sequence>MSLIAPGHVVWADDKDDPAWLQVSRGGIHHRIPMLDMFNDIPECHSIKGLRGKIELARIPTKIDSIGVVLWPHLAQTTACELDLERSDFDPDRIKAFIPGSEYTTAKAASDIENLRTFLQPWSYYLSCVFSKGETNVVLQMS</sequence>
<reference evidence="1 2" key="1">
    <citation type="submission" date="2016-02" db="EMBL/GenBank/DDBJ databases">
        <title>Complete Genome of H5569, the type strain of the newly described species Haematospirillium jordaniae.</title>
        <authorList>
            <person name="Nicholson A.C."/>
            <person name="Humrighouse B.W."/>
            <person name="Loparov V."/>
            <person name="McQuiston J.R."/>
        </authorList>
    </citation>
    <scope>NUCLEOTIDE SEQUENCE [LARGE SCALE GENOMIC DNA]</scope>
    <source>
        <strain evidence="1 2">H5569</strain>
        <plasmid evidence="2">Plasmid unnamed 2</plasmid>
    </source>
</reference>
<dbReference type="AlphaFoldDB" id="A0A143DGP9"/>
<organism evidence="1 2">
    <name type="scientific">Haematospirillum jordaniae</name>
    <dbReference type="NCBI Taxonomy" id="1549855"/>
    <lineage>
        <taxon>Bacteria</taxon>
        <taxon>Pseudomonadati</taxon>
        <taxon>Pseudomonadota</taxon>
        <taxon>Alphaproteobacteria</taxon>
        <taxon>Rhodospirillales</taxon>
        <taxon>Novispirillaceae</taxon>
        <taxon>Haematospirillum</taxon>
    </lineage>
</organism>
<protein>
    <submittedName>
        <fullName evidence="1">Uncharacterized protein</fullName>
    </submittedName>
</protein>
<keyword evidence="1" id="KW-0614">Plasmid</keyword>
<proteinExistence type="predicted"/>
<dbReference type="EMBL" id="CP014527">
    <property type="protein sequence ID" value="AMW35885.1"/>
    <property type="molecule type" value="Genomic_DNA"/>
</dbReference>
<evidence type="ECO:0000313" key="2">
    <source>
        <dbReference type="Proteomes" id="UP000076066"/>
    </source>
</evidence>